<evidence type="ECO:0000313" key="5">
    <source>
        <dbReference type="Proteomes" id="UP000214588"/>
    </source>
</evidence>
<feature type="domain" description="Helicase C-terminal" evidence="3">
    <location>
        <begin position="644"/>
        <end position="801"/>
    </location>
</feature>
<dbReference type="PANTHER" id="PTHR47396:SF1">
    <property type="entry name" value="ATP-DEPENDENT HELICASE IRC3-RELATED"/>
    <property type="match status" value="1"/>
</dbReference>
<accession>A0A226BZE3</accession>
<dbReference type="GO" id="GO:0005524">
    <property type="term" value="F:ATP binding"/>
    <property type="evidence" value="ECO:0007669"/>
    <property type="project" value="UniProtKB-KW"/>
</dbReference>
<dbReference type="SMART" id="SM00487">
    <property type="entry name" value="DEXDc"/>
    <property type="match status" value="1"/>
</dbReference>
<sequence length="1082" mass="126192">MQKSNFDFLTGDWSILSELGEIAEKNLHTDPNTTIIKLRMFAETLVKFIFAVENLEEPEDQKQVSRLAILKKEDLLTDDLLDLFHTIRKIGNKAAHDGYGNIDYAKTLLRMTFRISVWFMQVYGRWDFEAPAYVEPEKIDFESLEKERERLAKIASSYDKKVAKLENELNSLRSKASQDDENKERKTKARQLGAGFELTEAETRTIIDDKLWASGWEADTENIRYSKGVRPEKGRNLAIAEWPVKNGSVDYALFVGLHFLGIIEAKRKSKNIQSDIQQAKDYSKRVYQIDDEELLGPWNEYKVPFLFVTNGRPYLKQLEHKSGIWFLDARKKTNHPRPLKDWYSPEGLKDLLEQNIEEATEELKEEPLDYFGLRYYQEDAIKAIEEGLKEGRRNLLVAMATGTGKTRMAIGLIYRLIKSKRFKRVLFLVDRKALGRQAESAFKDSKLESYHSFTEIFELQSIDDSTPNPETKVHITTVQGMLRRVYYNDPEKDKPTVDQYDCIVVDEAHRGYTLDSEMGELEIYFRDHNDYVSKYRQVLDYFDAIRIGLTATPALHTVEIFGNPIYTYSYREAVVDGYLIDHEPPYQINTKLKDEGINWRAGEEVEVYDAKSGEIKKEVMEDEVEIDVSKFNKAVITESFNRTVLKELVKYIHPDLEGKTLIFAANDDHADMVVRILKEELEEQYGPIEDNAVMKITGSIKSPLQAIKLFKNERLPNIVVTVDLLTTGVDVPSICNLVFLRRIRSRILYEQMLGRATRKCDEIDKDHFNIFDAVEIYEALRPYTDMKPVVKNPKVPVKQLVNELEQIKSTDKQKHHLNQIRTKIQRKKNHWTDEEKEDFKALTGGKTVDEYIEWMKEAYTKEVVEELKSSENVINYIDEYRERPHYQYISKHKDKHLSTTRGYGNADKPEDYLEGFKRFIEENINRIPALKIVCQRPKELTREDLKKLKIELDQRGYSEKNLQAAWRDAKNEDIAADIISFIRQLIVGDALVSHEERVRNAMKKIYRMNAWTPVQKKWLERIEKQLLEEKVLGPDPEAAFAVQPFKREGGYKKVNKIFNGELDMVLEKINEELFNQEGRDRA</sequence>
<keyword evidence="4" id="KW-0378">Hydrolase</keyword>
<dbReference type="CDD" id="cd18799">
    <property type="entry name" value="SF2_C_EcoAI-like"/>
    <property type="match status" value="1"/>
</dbReference>
<protein>
    <submittedName>
        <fullName evidence="4">Type I restriction-modification system endonuclease</fullName>
    </submittedName>
</protein>
<dbReference type="OrthoDB" id="9758243at2"/>
<dbReference type="CDD" id="cd18032">
    <property type="entry name" value="DEXHc_RE_I_III_res"/>
    <property type="match status" value="1"/>
</dbReference>
<dbReference type="PANTHER" id="PTHR47396">
    <property type="entry name" value="TYPE I RESTRICTION ENZYME ECOKI R PROTEIN"/>
    <property type="match status" value="1"/>
</dbReference>
<proteinExistence type="predicted"/>
<dbReference type="Pfam" id="PF00271">
    <property type="entry name" value="Helicase_C"/>
    <property type="match status" value="1"/>
</dbReference>
<dbReference type="Proteomes" id="UP000214588">
    <property type="component" value="Unassembled WGS sequence"/>
</dbReference>
<dbReference type="GO" id="GO:0009035">
    <property type="term" value="F:type I site-specific deoxyribonuclease activity"/>
    <property type="evidence" value="ECO:0007669"/>
    <property type="project" value="UniProtKB-EC"/>
</dbReference>
<dbReference type="InterPro" id="IPR014001">
    <property type="entry name" value="Helicase_ATP-bd"/>
</dbReference>
<keyword evidence="4" id="KW-0540">Nuclease</keyword>
<feature type="domain" description="Helicase ATP-binding" evidence="2">
    <location>
        <begin position="386"/>
        <end position="571"/>
    </location>
</feature>
<feature type="coiled-coil region" evidence="1">
    <location>
        <begin position="141"/>
        <end position="182"/>
    </location>
</feature>
<evidence type="ECO:0000256" key="1">
    <source>
        <dbReference type="SAM" id="Coils"/>
    </source>
</evidence>
<dbReference type="InterPro" id="IPR050742">
    <property type="entry name" value="Helicase_Restrict-Modif_Enz"/>
</dbReference>
<gene>
    <name evidence="4" type="ORF">CDO51_04325</name>
</gene>
<dbReference type="Pfam" id="PF13643">
    <property type="entry name" value="DUF4145"/>
    <property type="match status" value="1"/>
</dbReference>
<evidence type="ECO:0000313" key="4">
    <source>
        <dbReference type="EMBL" id="OWZ84291.1"/>
    </source>
</evidence>
<dbReference type="Pfam" id="PF04851">
    <property type="entry name" value="ResIII"/>
    <property type="match status" value="1"/>
</dbReference>
<dbReference type="PROSITE" id="PS51194">
    <property type="entry name" value="HELICASE_CTER"/>
    <property type="match status" value="1"/>
</dbReference>
<keyword evidence="1" id="KW-0175">Coiled coil</keyword>
<evidence type="ECO:0000259" key="2">
    <source>
        <dbReference type="PROSITE" id="PS51192"/>
    </source>
</evidence>
<dbReference type="Pfam" id="PF08463">
    <property type="entry name" value="EcoEI_R_C"/>
    <property type="match status" value="1"/>
</dbReference>
<dbReference type="SUPFAM" id="SSF52540">
    <property type="entry name" value="P-loop containing nucleoside triphosphate hydrolases"/>
    <property type="match status" value="1"/>
</dbReference>
<dbReference type="Gene3D" id="3.90.1570.30">
    <property type="match status" value="1"/>
</dbReference>
<dbReference type="EMBL" id="NIQC01000006">
    <property type="protein sequence ID" value="OWZ84291.1"/>
    <property type="molecule type" value="Genomic_DNA"/>
</dbReference>
<dbReference type="InterPro" id="IPR006935">
    <property type="entry name" value="Helicase/UvrB_N"/>
</dbReference>
<dbReference type="Pfam" id="PF04313">
    <property type="entry name" value="HSDR_N"/>
    <property type="match status" value="1"/>
</dbReference>
<dbReference type="SMART" id="SM00490">
    <property type="entry name" value="HELICc"/>
    <property type="match status" value="1"/>
</dbReference>
<keyword evidence="4" id="KW-0255">Endonuclease</keyword>
<dbReference type="GO" id="GO:0005829">
    <property type="term" value="C:cytosol"/>
    <property type="evidence" value="ECO:0007669"/>
    <property type="project" value="TreeGrafter"/>
</dbReference>
<name>A0A226BZE3_9FIRM</name>
<dbReference type="REBASE" id="230660">
    <property type="entry name" value="Ntr18760ORF4330P"/>
</dbReference>
<dbReference type="InterPro" id="IPR007409">
    <property type="entry name" value="Restrct_endonuc_type1_HsdR_N"/>
</dbReference>
<comment type="caution">
    <text evidence="4">The sequence shown here is derived from an EMBL/GenBank/DDBJ whole genome shotgun (WGS) entry which is preliminary data.</text>
</comment>
<reference evidence="4 5" key="1">
    <citation type="submission" date="2017-06" db="EMBL/GenBank/DDBJ databases">
        <title>Draft Genome Sequence of Natranaerobius trueperi halophilic, alkalithermophilic bacteria from soda lakes.</title>
        <authorList>
            <person name="Zhao B."/>
        </authorList>
    </citation>
    <scope>NUCLEOTIDE SEQUENCE [LARGE SCALE GENOMIC DNA]</scope>
    <source>
        <strain evidence="4 5">DSM 18760</strain>
    </source>
</reference>
<dbReference type="InterPro" id="IPR027417">
    <property type="entry name" value="P-loop_NTPase"/>
</dbReference>
<dbReference type="InterPro" id="IPR001650">
    <property type="entry name" value="Helicase_C-like"/>
</dbReference>
<dbReference type="InterPro" id="IPR013670">
    <property type="entry name" value="EcoEI_R_C_dom"/>
</dbReference>
<dbReference type="RefSeq" id="WP_089023076.1">
    <property type="nucleotide sequence ID" value="NZ_NIQC01000006.1"/>
</dbReference>
<organism evidence="4 5">
    <name type="scientific">Natranaerobius trueperi</name>
    <dbReference type="NCBI Taxonomy" id="759412"/>
    <lineage>
        <taxon>Bacteria</taxon>
        <taxon>Bacillati</taxon>
        <taxon>Bacillota</taxon>
        <taxon>Clostridia</taxon>
        <taxon>Natranaerobiales</taxon>
        <taxon>Natranaerobiaceae</taxon>
        <taxon>Natranaerobius</taxon>
    </lineage>
</organism>
<dbReference type="GO" id="GO:0003677">
    <property type="term" value="F:DNA binding"/>
    <property type="evidence" value="ECO:0007669"/>
    <property type="project" value="UniProtKB-KW"/>
</dbReference>
<keyword evidence="5" id="KW-1185">Reference proteome</keyword>
<dbReference type="InterPro" id="IPR025285">
    <property type="entry name" value="DUF4145"/>
</dbReference>
<dbReference type="GO" id="GO:0009307">
    <property type="term" value="P:DNA restriction-modification system"/>
    <property type="evidence" value="ECO:0007669"/>
    <property type="project" value="UniProtKB-KW"/>
</dbReference>
<dbReference type="AlphaFoldDB" id="A0A226BZE3"/>
<evidence type="ECO:0000259" key="3">
    <source>
        <dbReference type="PROSITE" id="PS51194"/>
    </source>
</evidence>
<dbReference type="NCBIfam" id="NF008521">
    <property type="entry name" value="PRK11448.1"/>
    <property type="match status" value="1"/>
</dbReference>
<dbReference type="PROSITE" id="PS51192">
    <property type="entry name" value="HELICASE_ATP_BIND_1"/>
    <property type="match status" value="1"/>
</dbReference>
<dbReference type="Gene3D" id="3.40.50.300">
    <property type="entry name" value="P-loop containing nucleotide triphosphate hydrolases"/>
    <property type="match status" value="2"/>
</dbReference>